<dbReference type="InterPro" id="IPR036396">
    <property type="entry name" value="Cyt_P450_sf"/>
</dbReference>
<evidence type="ECO:0000313" key="2">
    <source>
        <dbReference type="Proteomes" id="UP000054350"/>
    </source>
</evidence>
<dbReference type="Gene3D" id="1.10.630.10">
    <property type="entry name" value="Cytochrome P450"/>
    <property type="match status" value="1"/>
</dbReference>
<name>A0A0L0T6I0_ALLM3</name>
<evidence type="ECO:0000313" key="1">
    <source>
        <dbReference type="EMBL" id="KNE70291.1"/>
    </source>
</evidence>
<dbReference type="GO" id="GO:0016705">
    <property type="term" value="F:oxidoreductase activity, acting on paired donors, with incorporation or reduction of molecular oxygen"/>
    <property type="evidence" value="ECO:0007669"/>
    <property type="project" value="InterPro"/>
</dbReference>
<reference evidence="2" key="2">
    <citation type="submission" date="2009-11" db="EMBL/GenBank/DDBJ databases">
        <title>The Genome Sequence of Allomyces macrogynus strain ATCC 38327.</title>
        <authorList>
            <consortium name="The Broad Institute Genome Sequencing Platform"/>
            <person name="Russ C."/>
            <person name="Cuomo C."/>
            <person name="Shea T."/>
            <person name="Young S.K."/>
            <person name="Zeng Q."/>
            <person name="Koehrsen M."/>
            <person name="Haas B."/>
            <person name="Borodovsky M."/>
            <person name="Guigo R."/>
            <person name="Alvarado L."/>
            <person name="Berlin A."/>
            <person name="Borenstein D."/>
            <person name="Chen Z."/>
            <person name="Engels R."/>
            <person name="Freedman E."/>
            <person name="Gellesch M."/>
            <person name="Goldberg J."/>
            <person name="Griggs A."/>
            <person name="Gujja S."/>
            <person name="Heiman D."/>
            <person name="Hepburn T."/>
            <person name="Howarth C."/>
            <person name="Jen D."/>
            <person name="Larson L."/>
            <person name="Lewis B."/>
            <person name="Mehta T."/>
            <person name="Park D."/>
            <person name="Pearson M."/>
            <person name="Roberts A."/>
            <person name="Saif S."/>
            <person name="Shenoy N."/>
            <person name="Sisk P."/>
            <person name="Stolte C."/>
            <person name="Sykes S."/>
            <person name="Walk T."/>
            <person name="White J."/>
            <person name="Yandava C."/>
            <person name="Burger G."/>
            <person name="Gray M.W."/>
            <person name="Holland P.W.H."/>
            <person name="King N."/>
            <person name="Lang F.B.F."/>
            <person name="Roger A.J."/>
            <person name="Ruiz-Trillo I."/>
            <person name="Lander E."/>
            <person name="Nusbaum C."/>
        </authorList>
    </citation>
    <scope>NUCLEOTIDE SEQUENCE [LARGE SCALE GENOMIC DNA]</scope>
    <source>
        <strain evidence="2">ATCC 38327</strain>
    </source>
</reference>
<dbReference type="InterPro" id="IPR001128">
    <property type="entry name" value="Cyt_P450"/>
</dbReference>
<dbReference type="GO" id="GO:0020037">
    <property type="term" value="F:heme binding"/>
    <property type="evidence" value="ECO:0007669"/>
    <property type="project" value="InterPro"/>
</dbReference>
<gene>
    <name evidence="1" type="ORF">AMAG_14437</name>
</gene>
<dbReference type="Proteomes" id="UP000054350">
    <property type="component" value="Unassembled WGS sequence"/>
</dbReference>
<dbReference type="OrthoDB" id="1470350at2759"/>
<sequence length="152" mass="16735">MQAQPKLDDGPNVAKLPLHKTSAPITISNGFKLLAGVVVTVDTYAQQQDKDVYGSDTDEFKPDQWVSMVGKDGTVAMHPPAHNYSCTYRQRICIGMQLSLVEQRVVPAKLLLQCEWDVVENANALEGVPDMIPSDVTLQSKGIEVQLKRRSA</sequence>
<reference evidence="1 2" key="1">
    <citation type="submission" date="2009-11" db="EMBL/GenBank/DDBJ databases">
        <title>Annotation of Allomyces macrogynus ATCC 38327.</title>
        <authorList>
            <consortium name="The Broad Institute Genome Sequencing Platform"/>
            <person name="Russ C."/>
            <person name="Cuomo C."/>
            <person name="Burger G."/>
            <person name="Gray M.W."/>
            <person name="Holland P.W.H."/>
            <person name="King N."/>
            <person name="Lang F.B.F."/>
            <person name="Roger A.J."/>
            <person name="Ruiz-Trillo I."/>
            <person name="Young S.K."/>
            <person name="Zeng Q."/>
            <person name="Gargeya S."/>
            <person name="Fitzgerald M."/>
            <person name="Haas B."/>
            <person name="Abouelleil A."/>
            <person name="Alvarado L."/>
            <person name="Arachchi H.M."/>
            <person name="Berlin A."/>
            <person name="Chapman S.B."/>
            <person name="Gearin G."/>
            <person name="Goldberg J."/>
            <person name="Griggs A."/>
            <person name="Gujja S."/>
            <person name="Hansen M."/>
            <person name="Heiman D."/>
            <person name="Howarth C."/>
            <person name="Larimer J."/>
            <person name="Lui A."/>
            <person name="MacDonald P.J.P."/>
            <person name="McCowen C."/>
            <person name="Montmayeur A."/>
            <person name="Murphy C."/>
            <person name="Neiman D."/>
            <person name="Pearson M."/>
            <person name="Priest M."/>
            <person name="Roberts A."/>
            <person name="Saif S."/>
            <person name="Shea T."/>
            <person name="Sisk P."/>
            <person name="Stolte C."/>
            <person name="Sykes S."/>
            <person name="Wortman J."/>
            <person name="Nusbaum C."/>
            <person name="Birren B."/>
        </authorList>
    </citation>
    <scope>NUCLEOTIDE SEQUENCE [LARGE SCALE GENOMIC DNA]</scope>
    <source>
        <strain evidence="1 2">ATCC 38327</strain>
    </source>
</reference>
<dbReference type="GO" id="GO:0004497">
    <property type="term" value="F:monooxygenase activity"/>
    <property type="evidence" value="ECO:0007669"/>
    <property type="project" value="InterPro"/>
</dbReference>
<dbReference type="STRING" id="578462.A0A0L0T6I0"/>
<dbReference type="Pfam" id="PF00067">
    <property type="entry name" value="p450"/>
    <property type="match status" value="1"/>
</dbReference>
<organism evidence="1 2">
    <name type="scientific">Allomyces macrogynus (strain ATCC 38327)</name>
    <name type="common">Allomyces javanicus var. macrogynus</name>
    <dbReference type="NCBI Taxonomy" id="578462"/>
    <lineage>
        <taxon>Eukaryota</taxon>
        <taxon>Fungi</taxon>
        <taxon>Fungi incertae sedis</taxon>
        <taxon>Blastocladiomycota</taxon>
        <taxon>Blastocladiomycetes</taxon>
        <taxon>Blastocladiales</taxon>
        <taxon>Blastocladiaceae</taxon>
        <taxon>Allomyces</taxon>
    </lineage>
</organism>
<dbReference type="GO" id="GO:0005506">
    <property type="term" value="F:iron ion binding"/>
    <property type="evidence" value="ECO:0007669"/>
    <property type="project" value="InterPro"/>
</dbReference>
<dbReference type="AlphaFoldDB" id="A0A0L0T6I0"/>
<dbReference type="SUPFAM" id="SSF48264">
    <property type="entry name" value="Cytochrome P450"/>
    <property type="match status" value="1"/>
</dbReference>
<proteinExistence type="predicted"/>
<dbReference type="EMBL" id="GG745365">
    <property type="protein sequence ID" value="KNE70291.1"/>
    <property type="molecule type" value="Genomic_DNA"/>
</dbReference>
<keyword evidence="2" id="KW-1185">Reference proteome</keyword>
<accession>A0A0L0T6I0</accession>
<protein>
    <submittedName>
        <fullName evidence="1">Uncharacterized protein</fullName>
    </submittedName>
</protein>
<dbReference type="VEuPathDB" id="FungiDB:AMAG_14437"/>